<sequence length="154" mass="16054">MKNIRIFEPAMCCATGLCGPSIDPELLRISTLLSSLKEKGIVVERYNLTSHPQVFAQNEAVKELLSKHGTAILPVTTSGDDVVLTGRYPTNQEVLAWLQVDAQAIGLKEEPACCAAETASGCSCSAAGCAADEDVAAGTGCCCSAEDGDHHGTI</sequence>
<name>A0A848B1D4_9FIRM</name>
<dbReference type="GO" id="GO:0045892">
    <property type="term" value="P:negative regulation of DNA-templated transcription"/>
    <property type="evidence" value="ECO:0007669"/>
    <property type="project" value="InterPro"/>
</dbReference>
<comment type="caution">
    <text evidence="1">The sequence shown here is derived from an EMBL/GenBank/DDBJ whole genome shotgun (WGS) entry which is preliminary data.</text>
</comment>
<dbReference type="EMBL" id="JABAFA010000001">
    <property type="protein sequence ID" value="NMD98009.1"/>
    <property type="molecule type" value="Genomic_DNA"/>
</dbReference>
<accession>A0A848B1D4</accession>
<dbReference type="NCBIfam" id="NF033727">
    <property type="entry name" value="chaperon_ArsD"/>
    <property type="match status" value="1"/>
</dbReference>
<reference evidence="1 2" key="1">
    <citation type="submission" date="2020-04" db="EMBL/GenBank/DDBJ databases">
        <authorList>
            <person name="Hitch T.C.A."/>
            <person name="Wylensek D."/>
            <person name="Clavel T."/>
        </authorList>
    </citation>
    <scope>NUCLEOTIDE SEQUENCE [LARGE SCALE GENOMIC DNA]</scope>
    <source>
        <strain evidence="1 2">PG-130-P53-12</strain>
    </source>
</reference>
<dbReference type="Gene3D" id="3.40.30.10">
    <property type="entry name" value="Glutaredoxin"/>
    <property type="match status" value="1"/>
</dbReference>
<proteinExistence type="predicted"/>
<gene>
    <name evidence="1" type="primary">arsD</name>
    <name evidence="1" type="ORF">HF878_00720</name>
</gene>
<dbReference type="Pfam" id="PF06953">
    <property type="entry name" value="ArsD"/>
    <property type="match status" value="1"/>
</dbReference>
<dbReference type="Proteomes" id="UP000543804">
    <property type="component" value="Unassembled WGS sequence"/>
</dbReference>
<dbReference type="AlphaFoldDB" id="A0A848B1D4"/>
<protein>
    <submittedName>
        <fullName evidence="1">Arsenite efflux transporter metallochaperone ArsD</fullName>
    </submittedName>
</protein>
<organism evidence="1 2">
    <name type="scientific">Selenomonas bovis</name>
    <dbReference type="NCBI Taxonomy" id="416586"/>
    <lineage>
        <taxon>Bacteria</taxon>
        <taxon>Bacillati</taxon>
        <taxon>Bacillota</taxon>
        <taxon>Negativicutes</taxon>
        <taxon>Selenomonadales</taxon>
        <taxon>Selenomonadaceae</taxon>
        <taxon>Selenomonas</taxon>
    </lineage>
</organism>
<keyword evidence="2" id="KW-1185">Reference proteome</keyword>
<dbReference type="RefSeq" id="WP_170076888.1">
    <property type="nucleotide sequence ID" value="NZ_JABAFA010000001.1"/>
</dbReference>
<evidence type="ECO:0000313" key="2">
    <source>
        <dbReference type="Proteomes" id="UP000543804"/>
    </source>
</evidence>
<dbReference type="InterPro" id="IPR010712">
    <property type="entry name" value="Arsenical-R_ArsD"/>
</dbReference>
<dbReference type="GO" id="GO:0046685">
    <property type="term" value="P:response to arsenic-containing substance"/>
    <property type="evidence" value="ECO:0007669"/>
    <property type="project" value="InterPro"/>
</dbReference>
<evidence type="ECO:0000313" key="1">
    <source>
        <dbReference type="EMBL" id="NMD98009.1"/>
    </source>
</evidence>
<dbReference type="GO" id="GO:0003677">
    <property type="term" value="F:DNA binding"/>
    <property type="evidence" value="ECO:0007669"/>
    <property type="project" value="InterPro"/>
</dbReference>